<evidence type="ECO:0000256" key="1">
    <source>
        <dbReference type="ARBA" id="ARBA00022723"/>
    </source>
</evidence>
<keyword evidence="2 8" id="KW-0863">Zinc-finger</keyword>
<keyword evidence="3 9" id="KW-0862">Zinc</keyword>
<dbReference type="InterPro" id="IPR045174">
    <property type="entry name" value="Dof"/>
</dbReference>
<dbReference type="Pfam" id="PF02701">
    <property type="entry name" value="Zn_ribbon_Dof"/>
    <property type="match status" value="1"/>
</dbReference>
<evidence type="ECO:0000256" key="3">
    <source>
        <dbReference type="ARBA" id="ARBA00022833"/>
    </source>
</evidence>
<dbReference type="Proteomes" id="UP000737018">
    <property type="component" value="Unassembled WGS sequence"/>
</dbReference>
<gene>
    <name evidence="12" type="ORF">CMV_023370</name>
</gene>
<keyword evidence="6 9" id="KW-0804">Transcription</keyword>
<comment type="caution">
    <text evidence="12">The sequence shown here is derived from an EMBL/GenBank/DDBJ whole genome shotgun (WGS) entry which is preliminary data.</text>
</comment>
<accession>A0A8J4QPL4</accession>
<dbReference type="OrthoDB" id="1927254at2759"/>
<dbReference type="AlphaFoldDB" id="A0A8J4QPL4"/>
<evidence type="ECO:0000256" key="7">
    <source>
        <dbReference type="ARBA" id="ARBA00023242"/>
    </source>
</evidence>
<evidence type="ECO:0000256" key="4">
    <source>
        <dbReference type="ARBA" id="ARBA00023015"/>
    </source>
</evidence>
<reference evidence="12" key="1">
    <citation type="submission" date="2020-03" db="EMBL/GenBank/DDBJ databases">
        <title>Castanea mollissima Vanexum genome sequencing.</title>
        <authorList>
            <person name="Staton M."/>
        </authorList>
    </citation>
    <scope>NUCLEOTIDE SEQUENCE</scope>
    <source>
        <tissue evidence="12">Leaf</tissue>
    </source>
</reference>
<feature type="compositionally biased region" description="Pro residues" evidence="10">
    <location>
        <begin position="20"/>
        <end position="30"/>
    </location>
</feature>
<evidence type="ECO:0000256" key="6">
    <source>
        <dbReference type="ARBA" id="ARBA00023163"/>
    </source>
</evidence>
<keyword evidence="13" id="KW-1185">Reference proteome</keyword>
<proteinExistence type="predicted"/>
<comment type="function">
    <text evidence="9">Transcription factor that binds specifically to a 5'-AA[AG]G-3' consensus core sequence.</text>
</comment>
<dbReference type="GO" id="GO:0005634">
    <property type="term" value="C:nucleus"/>
    <property type="evidence" value="ECO:0007669"/>
    <property type="project" value="UniProtKB-SubCell"/>
</dbReference>
<sequence length="233" mass="23690">MPSETSEGKPVTRVHQSLGHPPPPQAQPLPCPRCDSTSTKFCYYNNYNLSQPRHFCKSCRRYWTQGGTLRNVPVGGGTRKAAMTKRNRSATCSSTSSSSSSSSSTATNGNDAVLGNHPAAAAAAASGLHAENMDLGGGSFNFLLNSQGPSLLGLSGYGLGLGPIPGFDEMGFGLGRGTWTFPEVGDFGGGGSGNGADVASLGFNTWQINGAEAGGLADSSAAAGDSIPGQGLK</sequence>
<feature type="region of interest" description="Disordered" evidence="10">
    <location>
        <begin position="72"/>
        <end position="112"/>
    </location>
</feature>
<dbReference type="PANTHER" id="PTHR31992">
    <property type="entry name" value="DOF ZINC FINGER PROTEIN DOF1.4-RELATED"/>
    <property type="match status" value="1"/>
</dbReference>
<keyword evidence="5 8" id="KW-0238">DNA-binding</keyword>
<evidence type="ECO:0000313" key="13">
    <source>
        <dbReference type="Proteomes" id="UP000737018"/>
    </source>
</evidence>
<keyword evidence="7 8" id="KW-0539">Nucleus</keyword>
<dbReference type="PANTHER" id="PTHR31992:SF312">
    <property type="entry name" value="DOF ZINC FINGER PROTEIN DOF1.6"/>
    <property type="match status" value="1"/>
</dbReference>
<dbReference type="GO" id="GO:0003677">
    <property type="term" value="F:DNA binding"/>
    <property type="evidence" value="ECO:0007669"/>
    <property type="project" value="UniProtKB-UniRule"/>
</dbReference>
<evidence type="ECO:0000313" key="12">
    <source>
        <dbReference type="EMBL" id="KAF3950934.1"/>
    </source>
</evidence>
<dbReference type="PROSITE" id="PS50884">
    <property type="entry name" value="ZF_DOF_2"/>
    <property type="match status" value="1"/>
</dbReference>
<evidence type="ECO:0000256" key="5">
    <source>
        <dbReference type="ARBA" id="ARBA00023125"/>
    </source>
</evidence>
<feature type="compositionally biased region" description="Low complexity" evidence="10">
    <location>
        <begin position="89"/>
        <end position="107"/>
    </location>
</feature>
<evidence type="ECO:0000256" key="8">
    <source>
        <dbReference type="PROSITE-ProRule" id="PRU00071"/>
    </source>
</evidence>
<dbReference type="GO" id="GO:0008270">
    <property type="term" value="F:zinc ion binding"/>
    <property type="evidence" value="ECO:0007669"/>
    <property type="project" value="UniProtKB-KW"/>
</dbReference>
<dbReference type="GO" id="GO:0003700">
    <property type="term" value="F:DNA-binding transcription factor activity"/>
    <property type="evidence" value="ECO:0007669"/>
    <property type="project" value="UniProtKB-UniRule"/>
</dbReference>
<keyword evidence="4 9" id="KW-0805">Transcription regulation</keyword>
<feature type="domain" description="Dof-type" evidence="11">
    <location>
        <begin position="29"/>
        <end position="83"/>
    </location>
</feature>
<keyword evidence="1 9" id="KW-0479">Metal-binding</keyword>
<evidence type="ECO:0000256" key="10">
    <source>
        <dbReference type="SAM" id="MobiDB-lite"/>
    </source>
</evidence>
<evidence type="ECO:0000259" key="11">
    <source>
        <dbReference type="PROSITE" id="PS50884"/>
    </source>
</evidence>
<evidence type="ECO:0000256" key="2">
    <source>
        <dbReference type="ARBA" id="ARBA00022771"/>
    </source>
</evidence>
<name>A0A8J4QPL4_9ROSI</name>
<protein>
    <recommendedName>
        <fullName evidence="9">Dof zinc finger protein</fullName>
    </recommendedName>
</protein>
<organism evidence="12 13">
    <name type="scientific">Castanea mollissima</name>
    <name type="common">Chinese chestnut</name>
    <dbReference type="NCBI Taxonomy" id="60419"/>
    <lineage>
        <taxon>Eukaryota</taxon>
        <taxon>Viridiplantae</taxon>
        <taxon>Streptophyta</taxon>
        <taxon>Embryophyta</taxon>
        <taxon>Tracheophyta</taxon>
        <taxon>Spermatophyta</taxon>
        <taxon>Magnoliopsida</taxon>
        <taxon>eudicotyledons</taxon>
        <taxon>Gunneridae</taxon>
        <taxon>Pentapetalae</taxon>
        <taxon>rosids</taxon>
        <taxon>fabids</taxon>
        <taxon>Fagales</taxon>
        <taxon>Fagaceae</taxon>
        <taxon>Castanea</taxon>
    </lineage>
</organism>
<dbReference type="InterPro" id="IPR003851">
    <property type="entry name" value="Znf_Dof"/>
</dbReference>
<dbReference type="PROSITE" id="PS01361">
    <property type="entry name" value="ZF_DOF_1"/>
    <property type="match status" value="1"/>
</dbReference>
<evidence type="ECO:0000256" key="9">
    <source>
        <dbReference type="RuleBase" id="RU369094"/>
    </source>
</evidence>
<feature type="region of interest" description="Disordered" evidence="10">
    <location>
        <begin position="1"/>
        <end position="30"/>
    </location>
</feature>
<comment type="subcellular location">
    <subcellularLocation>
        <location evidence="8 9">Nucleus</location>
    </subcellularLocation>
</comment>
<dbReference type="EMBL" id="JRKL02005203">
    <property type="protein sequence ID" value="KAF3950934.1"/>
    <property type="molecule type" value="Genomic_DNA"/>
</dbReference>